<feature type="transmembrane region" description="Helical" evidence="2">
    <location>
        <begin position="154"/>
        <end position="176"/>
    </location>
</feature>
<feature type="transmembrane region" description="Helical" evidence="2">
    <location>
        <begin position="131"/>
        <end position="148"/>
    </location>
</feature>
<feature type="region of interest" description="Disordered" evidence="1">
    <location>
        <begin position="1"/>
        <end position="28"/>
    </location>
</feature>
<feature type="compositionally biased region" description="Basic and acidic residues" evidence="1">
    <location>
        <begin position="1"/>
        <end position="11"/>
    </location>
</feature>
<organism evidence="3 4">
    <name type="scientific">Capsulimonas corticalis</name>
    <dbReference type="NCBI Taxonomy" id="2219043"/>
    <lineage>
        <taxon>Bacteria</taxon>
        <taxon>Bacillati</taxon>
        <taxon>Armatimonadota</taxon>
        <taxon>Armatimonadia</taxon>
        <taxon>Capsulimonadales</taxon>
        <taxon>Capsulimonadaceae</taxon>
        <taxon>Capsulimonas</taxon>
    </lineage>
</organism>
<evidence type="ECO:0000256" key="2">
    <source>
        <dbReference type="SAM" id="Phobius"/>
    </source>
</evidence>
<reference evidence="3 4" key="1">
    <citation type="journal article" date="2019" name="Int. J. Syst. Evol. Microbiol.">
        <title>Capsulimonas corticalis gen. nov., sp. nov., an aerobic capsulated bacterium, of a novel bacterial order, Capsulimonadales ord. nov., of the class Armatimonadia of the phylum Armatimonadetes.</title>
        <authorList>
            <person name="Li J."/>
            <person name="Kudo C."/>
            <person name="Tonouchi A."/>
        </authorList>
    </citation>
    <scope>NUCLEOTIDE SEQUENCE [LARGE SCALE GENOMIC DNA]</scope>
    <source>
        <strain evidence="3 4">AX-7</strain>
    </source>
</reference>
<keyword evidence="4" id="KW-1185">Reference proteome</keyword>
<dbReference type="Proteomes" id="UP000287394">
    <property type="component" value="Chromosome"/>
</dbReference>
<keyword evidence="2" id="KW-1133">Transmembrane helix</keyword>
<evidence type="ECO:0000313" key="3">
    <source>
        <dbReference type="EMBL" id="BDI29783.1"/>
    </source>
</evidence>
<dbReference type="RefSeq" id="WP_165864630.1">
    <property type="nucleotide sequence ID" value="NZ_AP025739.1"/>
</dbReference>
<keyword evidence="2" id="KW-0812">Transmembrane</keyword>
<accession>A0A402D5F0</accession>
<evidence type="ECO:0000256" key="1">
    <source>
        <dbReference type="SAM" id="MobiDB-lite"/>
    </source>
</evidence>
<dbReference type="AlphaFoldDB" id="A0A402D5F0"/>
<feature type="transmembrane region" description="Helical" evidence="2">
    <location>
        <begin position="78"/>
        <end position="100"/>
    </location>
</feature>
<feature type="region of interest" description="Disordered" evidence="1">
    <location>
        <begin position="202"/>
        <end position="225"/>
    </location>
</feature>
<keyword evidence="2" id="KW-0472">Membrane</keyword>
<evidence type="ECO:0000313" key="4">
    <source>
        <dbReference type="Proteomes" id="UP000287394"/>
    </source>
</evidence>
<dbReference type="KEGG" id="ccot:CCAX7_18340"/>
<proteinExistence type="predicted"/>
<protein>
    <submittedName>
        <fullName evidence="3">Uncharacterized protein</fullName>
    </submittedName>
</protein>
<name>A0A402D5F0_9BACT</name>
<feature type="compositionally biased region" description="Pro residues" evidence="1">
    <location>
        <begin position="213"/>
        <end position="225"/>
    </location>
</feature>
<dbReference type="EMBL" id="AP025739">
    <property type="protein sequence ID" value="BDI29783.1"/>
    <property type="molecule type" value="Genomic_DNA"/>
</dbReference>
<sequence>MLEESEAHVENSDGPSNRSELPPRQAPPATLRAVSEIPDFPYATFEEFASACRQGDALVWTRYRPSVPRAILSGPNKIIQMIALYSGAWIAAAFAIAAIVSHDGRLALGIPAALLAFVTAQQNLNMASGCLSISATFAAWFAGAIFGWRELLLVGFASCGSWAITSFGLSGADMALRGAMIESEAMLLWLYEQGAIASIHRKDGAPQAAPDPSVWPPPPRTGDSV</sequence>
<gene>
    <name evidence="3" type="ORF">CCAX7_18340</name>
</gene>